<sequence length="60" mass="6516">MEERKKGHQGTTVPAQEKGVVIQAELVCDKHPSCCYAKGCPGEYTVLNGKLGGWTGRCCY</sequence>
<reference evidence="1 2" key="1">
    <citation type="submission" date="2018-08" db="EMBL/GenBank/DDBJ databases">
        <title>Bacillus jemisoniae sp. nov., Bacillus chryseoplanitiae sp. nov., Bacillus resnikiae sp. nov., and Bacillus frankliniae sp. nov., isolated from Viking spacecraft and associated surfaces.</title>
        <authorList>
            <person name="Seuylemezian A."/>
            <person name="Vaishampayan P."/>
        </authorList>
    </citation>
    <scope>NUCLEOTIDE SEQUENCE [LARGE SCALE GENOMIC DNA]</scope>
    <source>
        <strain evidence="1 2">JJ-247</strain>
    </source>
</reference>
<dbReference type="Proteomes" id="UP000265816">
    <property type="component" value="Unassembled WGS sequence"/>
</dbReference>
<dbReference type="RefSeq" id="WP_119114192.1">
    <property type="nucleotide sequence ID" value="NZ_CBCSEO010000027.1"/>
</dbReference>
<comment type="caution">
    <text evidence="1">The sequence shown here is derived from an EMBL/GenBank/DDBJ whole genome shotgun (WGS) entry which is preliminary data.</text>
</comment>
<dbReference type="EMBL" id="QWVT01000030">
    <property type="protein sequence ID" value="RID82921.1"/>
    <property type="molecule type" value="Genomic_DNA"/>
</dbReference>
<dbReference type="AlphaFoldDB" id="A0A398AZL6"/>
<accession>A0A398AZL6</accession>
<name>A0A398AZL6_9BACI</name>
<evidence type="ECO:0000313" key="1">
    <source>
        <dbReference type="EMBL" id="RID82921.1"/>
    </source>
</evidence>
<organism evidence="1 2">
    <name type="scientific">Mesobacillus zeae</name>
    <dbReference type="NCBI Taxonomy" id="1917180"/>
    <lineage>
        <taxon>Bacteria</taxon>
        <taxon>Bacillati</taxon>
        <taxon>Bacillota</taxon>
        <taxon>Bacilli</taxon>
        <taxon>Bacillales</taxon>
        <taxon>Bacillaceae</taxon>
        <taxon>Mesobacillus</taxon>
    </lineage>
</organism>
<keyword evidence="2" id="KW-1185">Reference proteome</keyword>
<proteinExistence type="predicted"/>
<evidence type="ECO:0000313" key="2">
    <source>
        <dbReference type="Proteomes" id="UP000265816"/>
    </source>
</evidence>
<protein>
    <submittedName>
        <fullName evidence="1">Uncharacterized protein</fullName>
    </submittedName>
</protein>
<gene>
    <name evidence="1" type="ORF">D1970_17675</name>
</gene>
<dbReference type="OrthoDB" id="2974336at2"/>